<keyword evidence="2" id="KW-1185">Reference proteome</keyword>
<dbReference type="EMBL" id="JASCZI010151230">
    <property type="protein sequence ID" value="MED6171156.1"/>
    <property type="molecule type" value="Genomic_DNA"/>
</dbReference>
<evidence type="ECO:0000313" key="2">
    <source>
        <dbReference type="Proteomes" id="UP001341840"/>
    </source>
</evidence>
<protein>
    <submittedName>
        <fullName evidence="1">Uncharacterized protein</fullName>
    </submittedName>
</protein>
<organism evidence="1 2">
    <name type="scientific">Stylosanthes scabra</name>
    <dbReference type="NCBI Taxonomy" id="79078"/>
    <lineage>
        <taxon>Eukaryota</taxon>
        <taxon>Viridiplantae</taxon>
        <taxon>Streptophyta</taxon>
        <taxon>Embryophyta</taxon>
        <taxon>Tracheophyta</taxon>
        <taxon>Spermatophyta</taxon>
        <taxon>Magnoliopsida</taxon>
        <taxon>eudicotyledons</taxon>
        <taxon>Gunneridae</taxon>
        <taxon>Pentapetalae</taxon>
        <taxon>rosids</taxon>
        <taxon>fabids</taxon>
        <taxon>Fabales</taxon>
        <taxon>Fabaceae</taxon>
        <taxon>Papilionoideae</taxon>
        <taxon>50 kb inversion clade</taxon>
        <taxon>dalbergioids sensu lato</taxon>
        <taxon>Dalbergieae</taxon>
        <taxon>Pterocarpus clade</taxon>
        <taxon>Stylosanthes</taxon>
    </lineage>
</organism>
<accession>A0ABU6VCW2</accession>
<evidence type="ECO:0000313" key="1">
    <source>
        <dbReference type="EMBL" id="MED6171156.1"/>
    </source>
</evidence>
<gene>
    <name evidence="1" type="ORF">PIB30_038140</name>
</gene>
<reference evidence="1 2" key="1">
    <citation type="journal article" date="2023" name="Plants (Basel)">
        <title>Bridging the Gap: Combining Genomics and Transcriptomics Approaches to Understand Stylosanthes scabra, an Orphan Legume from the Brazilian Caatinga.</title>
        <authorList>
            <person name="Ferreira-Neto J.R.C."/>
            <person name="da Silva M.D."/>
            <person name="Binneck E."/>
            <person name="de Melo N.F."/>
            <person name="da Silva R.H."/>
            <person name="de Melo A.L.T.M."/>
            <person name="Pandolfi V."/>
            <person name="Bustamante F.O."/>
            <person name="Brasileiro-Vidal A.C."/>
            <person name="Benko-Iseppon A.M."/>
        </authorList>
    </citation>
    <scope>NUCLEOTIDE SEQUENCE [LARGE SCALE GENOMIC DNA]</scope>
    <source>
        <tissue evidence="1">Leaves</tissue>
    </source>
</reference>
<name>A0ABU6VCW2_9FABA</name>
<dbReference type="Proteomes" id="UP001341840">
    <property type="component" value="Unassembled WGS sequence"/>
</dbReference>
<sequence>MFIRGSRISYVHPRIRSADLRFTNLIPPSTFPSSLSLDRDNTSPPLTLILLLQALLIRLLVVVQLPIQQSSSCSSRCLISRICSSFQSPHPTFSFVKAHHWLYQIVVAPSLTRCWPLFVVVSLRLRFLELGMAGSIFPKVARR</sequence>
<proteinExistence type="predicted"/>
<comment type="caution">
    <text evidence="1">The sequence shown here is derived from an EMBL/GenBank/DDBJ whole genome shotgun (WGS) entry which is preliminary data.</text>
</comment>